<evidence type="ECO:0008006" key="4">
    <source>
        <dbReference type="Google" id="ProtNLM"/>
    </source>
</evidence>
<dbReference type="AlphaFoldDB" id="A0A2Z3GV18"/>
<feature type="region of interest" description="Disordered" evidence="1">
    <location>
        <begin position="88"/>
        <end position="112"/>
    </location>
</feature>
<sequence>MFVLSGRVEVHELRAVLSRALRTLCVDPHVPVYVNCGGVVSLTGEALLVLAWACWQCDAAGVALRLVDFPGQIMATVTDRLAETVTRRRAATPTECRPPSPRPRWDAAYSLN</sequence>
<protein>
    <recommendedName>
        <fullName evidence="4">STAS domain-containing protein</fullName>
    </recommendedName>
</protein>
<keyword evidence="3" id="KW-1185">Reference proteome</keyword>
<accession>A0A2Z3GV18</accession>
<organism evidence="2 3">
    <name type="scientific">Gemmata obscuriglobus</name>
    <dbReference type="NCBI Taxonomy" id="114"/>
    <lineage>
        <taxon>Bacteria</taxon>
        <taxon>Pseudomonadati</taxon>
        <taxon>Planctomycetota</taxon>
        <taxon>Planctomycetia</taxon>
        <taxon>Gemmatales</taxon>
        <taxon>Gemmataceae</taxon>
        <taxon>Gemmata</taxon>
    </lineage>
</organism>
<evidence type="ECO:0000256" key="1">
    <source>
        <dbReference type="SAM" id="MobiDB-lite"/>
    </source>
</evidence>
<proteinExistence type="predicted"/>
<dbReference type="EMBL" id="CP025958">
    <property type="protein sequence ID" value="AWM36391.1"/>
    <property type="molecule type" value="Genomic_DNA"/>
</dbReference>
<gene>
    <name evidence="2" type="ORF">C1280_04720</name>
</gene>
<name>A0A2Z3GV18_9BACT</name>
<evidence type="ECO:0000313" key="3">
    <source>
        <dbReference type="Proteomes" id="UP000245802"/>
    </source>
</evidence>
<evidence type="ECO:0000313" key="2">
    <source>
        <dbReference type="EMBL" id="AWM36391.1"/>
    </source>
</evidence>
<dbReference type="Proteomes" id="UP000245802">
    <property type="component" value="Chromosome"/>
</dbReference>
<dbReference type="KEGG" id="gog:C1280_04720"/>
<reference evidence="2 3" key="1">
    <citation type="submission" date="2018-01" db="EMBL/GenBank/DDBJ databases">
        <title>G. obscuriglobus.</title>
        <authorList>
            <person name="Franke J."/>
            <person name="Blomberg W."/>
            <person name="Selmecki A."/>
        </authorList>
    </citation>
    <scope>NUCLEOTIDE SEQUENCE [LARGE SCALE GENOMIC DNA]</scope>
    <source>
        <strain evidence="2 3">DSM 5831</strain>
    </source>
</reference>